<dbReference type="VEuPathDB" id="FungiDB:T551_01766"/>
<evidence type="ECO:0000313" key="2">
    <source>
        <dbReference type="EMBL" id="KTW30483.1"/>
    </source>
</evidence>
<gene>
    <name evidence="2" type="ORF">T551_01766</name>
</gene>
<comment type="caution">
    <text evidence="2">The sequence shown here is derived from an EMBL/GenBank/DDBJ whole genome shotgun (WGS) entry which is preliminary data.</text>
</comment>
<dbReference type="Gene3D" id="3.40.50.620">
    <property type="entry name" value="HUPs"/>
    <property type="match status" value="1"/>
</dbReference>
<reference evidence="3" key="1">
    <citation type="journal article" date="2016" name="Nat. Commun.">
        <title>Genome analysis of three Pneumocystis species reveals adaptation mechanisms to life exclusively in mammalian hosts.</title>
        <authorList>
            <person name="Ma L."/>
            <person name="Chen Z."/>
            <person name="Huang D.W."/>
            <person name="Kutty G."/>
            <person name="Ishihara M."/>
            <person name="Wang H."/>
            <person name="Abouelleil A."/>
            <person name="Bishop L."/>
            <person name="Davey E."/>
            <person name="Deng R."/>
            <person name="Deng X."/>
            <person name="Fan L."/>
            <person name="Fantoni G."/>
            <person name="Fitzgerald M."/>
            <person name="Gogineni E."/>
            <person name="Goldberg J.M."/>
            <person name="Handley G."/>
            <person name="Hu X."/>
            <person name="Huber C."/>
            <person name="Jiao X."/>
            <person name="Jones K."/>
            <person name="Levin J.Z."/>
            <person name="Liu Y."/>
            <person name="Macdonald P."/>
            <person name="Melnikov A."/>
            <person name="Raley C."/>
            <person name="Sassi M."/>
            <person name="Sherman B.T."/>
            <person name="Song X."/>
            <person name="Sykes S."/>
            <person name="Tran B."/>
            <person name="Walsh L."/>
            <person name="Xia Y."/>
            <person name="Yang J."/>
            <person name="Young S."/>
            <person name="Zeng Q."/>
            <person name="Zheng X."/>
            <person name="Stephens R."/>
            <person name="Nusbaum C."/>
            <person name="Birren B.W."/>
            <person name="Azadi P."/>
            <person name="Lempicki R.A."/>
            <person name="Cuomo C.A."/>
            <person name="Kovacs J.A."/>
        </authorList>
    </citation>
    <scope>NUCLEOTIDE SEQUENCE [LARGE SCALE GENOMIC DNA]</scope>
    <source>
        <strain evidence="3">RU7</strain>
    </source>
</reference>
<feature type="chain" id="PRO_5006933884" description="Cytidyltransferase-like domain-containing protein" evidence="1">
    <location>
        <begin position="19"/>
        <end position="385"/>
    </location>
</feature>
<dbReference type="STRING" id="1408657.A0A0W4ZQ49"/>
<sequence>MFFSSVSALLFRVKAAQTAGFSDCLSATASSAVAVDPARCSFIFDACIKDKTKNTKNTVDSALKETSSSSVNASALFVYILDLSPDASFSQVHQLLHVLYASSEKSRSFFYPKAPQIFVIIANWCGYSLFDQPYKWADIYILCEDDVQFVPERLQTCIHLISCKQDDHVTSALGHVTGVEQEAKEKVQRYKKVAVGGTFDHLHAGHKVLLTMSAWISNERVMCGVSGKKYNTQNSRKKVENMNGKEKKGYICKNDLCASCAYLVLLIKKAEKMLETKKYKEWIEPIENRIKNVQSFFSIINKRLVCSVKPIYDVYGATIIDKDIEAIVVSEETRKGGEMVNEERVRRNMKPLDLFCINVIPDIEERSGLKLSSVSIREKMTKNSS</sequence>
<organism evidence="2 3">
    <name type="scientific">Pneumocystis jirovecii (strain RU7)</name>
    <name type="common">Human pneumocystis pneumonia agent</name>
    <dbReference type="NCBI Taxonomy" id="1408657"/>
    <lineage>
        <taxon>Eukaryota</taxon>
        <taxon>Fungi</taxon>
        <taxon>Dikarya</taxon>
        <taxon>Ascomycota</taxon>
        <taxon>Taphrinomycotina</taxon>
        <taxon>Pneumocystomycetes</taxon>
        <taxon>Pneumocystaceae</taxon>
        <taxon>Pneumocystis</taxon>
    </lineage>
</organism>
<dbReference type="PANTHER" id="PTHR10695">
    <property type="entry name" value="DEPHOSPHO-COA KINASE-RELATED"/>
    <property type="match status" value="1"/>
</dbReference>
<keyword evidence="1" id="KW-0732">Signal</keyword>
<protein>
    <recommendedName>
        <fullName evidence="4">Cytidyltransferase-like domain-containing protein</fullName>
    </recommendedName>
</protein>
<feature type="signal peptide" evidence="1">
    <location>
        <begin position="1"/>
        <end position="18"/>
    </location>
</feature>
<proteinExistence type="predicted"/>
<dbReference type="RefSeq" id="XP_018229774.1">
    <property type="nucleotide sequence ID" value="XM_018374029.1"/>
</dbReference>
<dbReference type="eggNOG" id="KOG3351">
    <property type="taxonomic scope" value="Eukaryota"/>
</dbReference>
<evidence type="ECO:0000256" key="1">
    <source>
        <dbReference type="SAM" id="SignalP"/>
    </source>
</evidence>
<dbReference type="OrthoDB" id="330671at2759"/>
<dbReference type="InterPro" id="IPR014729">
    <property type="entry name" value="Rossmann-like_a/b/a_fold"/>
</dbReference>
<evidence type="ECO:0008006" key="4">
    <source>
        <dbReference type="Google" id="ProtNLM"/>
    </source>
</evidence>
<dbReference type="GO" id="GO:0015937">
    <property type="term" value="P:coenzyme A biosynthetic process"/>
    <property type="evidence" value="ECO:0007669"/>
    <property type="project" value="TreeGrafter"/>
</dbReference>
<accession>A0A0W4ZQ49</accession>
<dbReference type="PANTHER" id="PTHR10695:SF46">
    <property type="entry name" value="BIFUNCTIONAL COENZYME A SYNTHASE-RELATED"/>
    <property type="match status" value="1"/>
</dbReference>
<keyword evidence="3" id="KW-1185">Reference proteome</keyword>
<dbReference type="Proteomes" id="UP000053447">
    <property type="component" value="Unassembled WGS sequence"/>
</dbReference>
<dbReference type="GO" id="GO:0004140">
    <property type="term" value="F:dephospho-CoA kinase activity"/>
    <property type="evidence" value="ECO:0007669"/>
    <property type="project" value="TreeGrafter"/>
</dbReference>
<dbReference type="GeneID" id="28940284"/>
<dbReference type="AlphaFoldDB" id="A0A0W4ZQ49"/>
<name>A0A0W4ZQ49_PNEJ7</name>
<evidence type="ECO:0000313" key="3">
    <source>
        <dbReference type="Proteomes" id="UP000053447"/>
    </source>
</evidence>
<dbReference type="SUPFAM" id="SSF52374">
    <property type="entry name" value="Nucleotidylyl transferase"/>
    <property type="match status" value="1"/>
</dbReference>
<dbReference type="EMBL" id="LFWA01000007">
    <property type="protein sequence ID" value="KTW30483.1"/>
    <property type="molecule type" value="Genomic_DNA"/>
</dbReference>